<feature type="transmembrane region" description="Helical" evidence="2">
    <location>
        <begin position="581"/>
        <end position="603"/>
    </location>
</feature>
<feature type="compositionally biased region" description="Gly residues" evidence="1">
    <location>
        <begin position="243"/>
        <end position="252"/>
    </location>
</feature>
<dbReference type="Gene3D" id="3.20.20.450">
    <property type="entry name" value="EAL domain"/>
    <property type="match status" value="1"/>
</dbReference>
<dbReference type="PANTHER" id="PTHR33121">
    <property type="entry name" value="CYCLIC DI-GMP PHOSPHODIESTERASE PDEF"/>
    <property type="match status" value="1"/>
</dbReference>
<feature type="compositionally biased region" description="Basic and acidic residues" evidence="1">
    <location>
        <begin position="279"/>
        <end position="296"/>
    </location>
</feature>
<keyword evidence="2" id="KW-0812">Transmembrane</keyword>
<keyword evidence="2" id="KW-1133">Transmembrane helix</keyword>
<organism evidence="5 6">
    <name type="scientific">Streptomyces sulfonofaciens</name>
    <dbReference type="NCBI Taxonomy" id="68272"/>
    <lineage>
        <taxon>Bacteria</taxon>
        <taxon>Bacillati</taxon>
        <taxon>Actinomycetota</taxon>
        <taxon>Actinomycetes</taxon>
        <taxon>Kitasatosporales</taxon>
        <taxon>Streptomycetaceae</taxon>
        <taxon>Streptomyces</taxon>
    </lineage>
</organism>
<feature type="compositionally biased region" description="Basic and acidic residues" evidence="1">
    <location>
        <begin position="131"/>
        <end position="142"/>
    </location>
</feature>
<feature type="compositionally biased region" description="Low complexity" evidence="1">
    <location>
        <begin position="407"/>
        <end position="424"/>
    </location>
</feature>
<feature type="compositionally biased region" description="Pro residues" evidence="1">
    <location>
        <begin position="228"/>
        <end position="242"/>
    </location>
</feature>
<dbReference type="Pfam" id="PF00563">
    <property type="entry name" value="EAL"/>
    <property type="match status" value="1"/>
</dbReference>
<dbReference type="FunFam" id="3.20.20.450:FF:000001">
    <property type="entry name" value="Cyclic di-GMP phosphodiesterase yahA"/>
    <property type="match status" value="1"/>
</dbReference>
<feature type="compositionally biased region" description="Gly residues" evidence="1">
    <location>
        <begin position="159"/>
        <end position="169"/>
    </location>
</feature>
<name>A0A919GA02_9ACTN</name>
<evidence type="ECO:0000259" key="4">
    <source>
        <dbReference type="PROSITE" id="PS50887"/>
    </source>
</evidence>
<feature type="compositionally biased region" description="Low complexity" evidence="1">
    <location>
        <begin position="317"/>
        <end position="326"/>
    </location>
</feature>
<evidence type="ECO:0008006" key="7">
    <source>
        <dbReference type="Google" id="ProtNLM"/>
    </source>
</evidence>
<dbReference type="InterPro" id="IPR000160">
    <property type="entry name" value="GGDEF_dom"/>
</dbReference>
<feature type="transmembrane region" description="Helical" evidence="2">
    <location>
        <begin position="693"/>
        <end position="710"/>
    </location>
</feature>
<dbReference type="SUPFAM" id="SSF55073">
    <property type="entry name" value="Nucleotide cyclase"/>
    <property type="match status" value="1"/>
</dbReference>
<dbReference type="CDD" id="cd01949">
    <property type="entry name" value="GGDEF"/>
    <property type="match status" value="1"/>
</dbReference>
<protein>
    <recommendedName>
        <fullName evidence="7">Phosphodiesterase</fullName>
    </recommendedName>
</protein>
<dbReference type="Gene3D" id="3.30.70.270">
    <property type="match status" value="1"/>
</dbReference>
<dbReference type="FunFam" id="3.30.70.270:FF:000007">
    <property type="entry name" value="Membrane-associated phosphodiesterase"/>
    <property type="match status" value="1"/>
</dbReference>
<dbReference type="EMBL" id="BNCD01000010">
    <property type="protein sequence ID" value="GHH80569.1"/>
    <property type="molecule type" value="Genomic_DNA"/>
</dbReference>
<dbReference type="InterPro" id="IPR043128">
    <property type="entry name" value="Rev_trsase/Diguanyl_cyclase"/>
</dbReference>
<gene>
    <name evidence="5" type="ORF">GCM10018793_35980</name>
</gene>
<feature type="compositionally biased region" description="Gly residues" evidence="1">
    <location>
        <begin position="330"/>
        <end position="339"/>
    </location>
</feature>
<sequence length="1174" mass="118954">MEPTESAAPDARLRRGRGRWLNGRRAASAVRQRTDPERYTGAVAPAADAPQGRSGVVRRLGKGPGPGTAPGPAVDATPVTGAVAPAAGAGRGAAAAGTSRSGAAGASGTAGASAQPRASGGAGAAGGARPVEARRAAGRDEASGAGVRAVRGTEAVGAGADGAGAGAGARAGAPAVHGTGEAGAPAADAAGTSDPPEATAAARAVPARSGIATSPDGTGAISDTASGPRPPGGVPDPRPGQGPPAGGAGRRGAGPPVDGSPRRGGAERRPTGQGPPGREPAEQDPVRRESAEHGPPAEDGGPAEPAAEHPEEARSDPAAQRPAGDAARGDGTGGDGAGEWRGAAAEAAGRPDPGGTHAGAQEGPTGAHLAVRDSGGHGSGGQQLAERGPRGQGDVGQGPGGHGESAGGRAAMAPGAAGRDVTGPGAHGRGPAGPVVGAGAPRGPVTAGPTRTAGVPEGSGGAARAASGPGTARRPRGRIAGLGARVLGRGPAASATNMDDGAVRPVPQIALPAAVVLLALVVLGAGVYRALDGHRALFPAGVTGWSLAVLSGLIVGHLVALGRDRRWGGTGSGSALTLAVLLLYGWVPAGMVSLVVIVLVGVARRHGWRQGVLHGSADVLGIGAGALVLWAFGRVPSVEAPWKPETWDLLTAPEAVLVAATYVTVTRLLIWYVHTPRTGLPTVVRTALVRQGLVGAALLGIAPLICVVAVARPVLLPLFAVPLIALDSSLWIARARAEEQLRDPLTGLPNRQWLLERTWAALDEAERLGARSALMLIDLDRFRSVNDTLGHLAGDRLLLQIADRLRLALPRGAEAARLGGDEFAVLLPVADSTTSASRVARALVAELGSPLDLDGLTLVLEASAGLAVFPDHALDAEGLLRRADVAMYQAKRDRTGVEVYESKRDSNTPDRLGLLGDLRRALDAHEVELHYQPKVRFDGEVAGLEALVRWVHPERGKVPPDEFIAIAESSGLMPHLTEYVLETALAQVARWREQGLRVPVAVNVSPRDVHTPGFAGSVAARLARHGVPPGALQLEITEHVLLEDPQRAADTLAGLTAHGVKMSLDDFGTGYSSLVHLRRLPVSELKIDRSFVARLAVDAEDAEIVRCTVDLAHSLGLVVVAEGVEDDETWERLRDLGCDAVQGWLVAAAMPAEKATSWLRARERESSVGPSTKG</sequence>
<dbReference type="PANTHER" id="PTHR33121:SF70">
    <property type="entry name" value="SIGNALING PROTEIN YKOW"/>
    <property type="match status" value="1"/>
</dbReference>
<evidence type="ECO:0000256" key="2">
    <source>
        <dbReference type="SAM" id="Phobius"/>
    </source>
</evidence>
<keyword evidence="2" id="KW-0472">Membrane</keyword>
<dbReference type="SUPFAM" id="SSF141868">
    <property type="entry name" value="EAL domain-like"/>
    <property type="match status" value="1"/>
</dbReference>
<feature type="region of interest" description="Disordered" evidence="1">
    <location>
        <begin position="1"/>
        <end position="478"/>
    </location>
</feature>
<feature type="compositionally biased region" description="Gly residues" evidence="1">
    <location>
        <begin position="390"/>
        <end position="406"/>
    </location>
</feature>
<feature type="compositionally biased region" description="Low complexity" evidence="1">
    <location>
        <begin position="70"/>
        <end position="119"/>
    </location>
</feature>
<dbReference type="PROSITE" id="PS50887">
    <property type="entry name" value="GGDEF"/>
    <property type="match status" value="1"/>
</dbReference>
<feature type="transmembrane region" description="Helical" evidence="2">
    <location>
        <begin position="540"/>
        <end position="561"/>
    </location>
</feature>
<dbReference type="CDD" id="cd01948">
    <property type="entry name" value="EAL"/>
    <property type="match status" value="1"/>
</dbReference>
<comment type="caution">
    <text evidence="5">The sequence shown here is derived from an EMBL/GenBank/DDBJ whole genome shotgun (WGS) entry which is preliminary data.</text>
</comment>
<feature type="compositionally biased region" description="Low complexity" evidence="1">
    <location>
        <begin position="340"/>
        <end position="355"/>
    </location>
</feature>
<dbReference type="SMART" id="SM00052">
    <property type="entry name" value="EAL"/>
    <property type="match status" value="1"/>
</dbReference>
<proteinExistence type="predicted"/>
<dbReference type="AlphaFoldDB" id="A0A919GA02"/>
<reference evidence="5" key="2">
    <citation type="submission" date="2020-09" db="EMBL/GenBank/DDBJ databases">
        <authorList>
            <person name="Sun Q."/>
            <person name="Ohkuma M."/>
        </authorList>
    </citation>
    <scope>NUCLEOTIDE SEQUENCE</scope>
    <source>
        <strain evidence="5">JCM 5069</strain>
    </source>
</reference>
<feature type="domain" description="EAL" evidence="3">
    <location>
        <begin position="911"/>
        <end position="1163"/>
    </location>
</feature>
<feature type="compositionally biased region" description="Low complexity" evidence="1">
    <location>
        <begin position="462"/>
        <end position="472"/>
    </location>
</feature>
<dbReference type="InterPro" id="IPR050706">
    <property type="entry name" value="Cyclic-di-GMP_PDE-like"/>
</dbReference>
<dbReference type="InterPro" id="IPR001633">
    <property type="entry name" value="EAL_dom"/>
</dbReference>
<dbReference type="InterPro" id="IPR029787">
    <property type="entry name" value="Nucleotide_cyclase"/>
</dbReference>
<dbReference type="InterPro" id="IPR035919">
    <property type="entry name" value="EAL_sf"/>
</dbReference>
<feature type="compositionally biased region" description="Low complexity" evidence="1">
    <location>
        <begin position="170"/>
        <end position="207"/>
    </location>
</feature>
<feature type="transmembrane region" description="Helical" evidence="2">
    <location>
        <begin position="509"/>
        <end position="528"/>
    </location>
</feature>
<evidence type="ECO:0000256" key="1">
    <source>
        <dbReference type="SAM" id="MobiDB-lite"/>
    </source>
</evidence>
<dbReference type="Proteomes" id="UP000603708">
    <property type="component" value="Unassembled WGS sequence"/>
</dbReference>
<reference evidence="5" key="1">
    <citation type="journal article" date="2014" name="Int. J. Syst. Evol. Microbiol.">
        <title>Complete genome sequence of Corynebacterium casei LMG S-19264T (=DSM 44701T), isolated from a smear-ripened cheese.</title>
        <authorList>
            <consortium name="US DOE Joint Genome Institute (JGI-PGF)"/>
            <person name="Walter F."/>
            <person name="Albersmeier A."/>
            <person name="Kalinowski J."/>
            <person name="Ruckert C."/>
        </authorList>
    </citation>
    <scope>NUCLEOTIDE SEQUENCE</scope>
    <source>
        <strain evidence="5">JCM 5069</strain>
    </source>
</reference>
<accession>A0A919GA02</accession>
<dbReference type="SMART" id="SM00267">
    <property type="entry name" value="GGDEF"/>
    <property type="match status" value="1"/>
</dbReference>
<feature type="compositionally biased region" description="Low complexity" evidence="1">
    <location>
        <begin position="432"/>
        <end position="450"/>
    </location>
</feature>
<evidence type="ECO:0000313" key="6">
    <source>
        <dbReference type="Proteomes" id="UP000603708"/>
    </source>
</evidence>
<dbReference type="NCBIfam" id="TIGR00254">
    <property type="entry name" value="GGDEF"/>
    <property type="match status" value="1"/>
</dbReference>
<feature type="compositionally biased region" description="Basic and acidic residues" evidence="1">
    <location>
        <begin position="260"/>
        <end position="270"/>
    </location>
</feature>
<evidence type="ECO:0000259" key="3">
    <source>
        <dbReference type="PROSITE" id="PS50883"/>
    </source>
</evidence>
<dbReference type="PROSITE" id="PS50883">
    <property type="entry name" value="EAL"/>
    <property type="match status" value="1"/>
</dbReference>
<dbReference type="Pfam" id="PF00990">
    <property type="entry name" value="GGDEF"/>
    <property type="match status" value="1"/>
</dbReference>
<dbReference type="GO" id="GO:0071111">
    <property type="term" value="F:cyclic-guanylate-specific phosphodiesterase activity"/>
    <property type="evidence" value="ECO:0007669"/>
    <property type="project" value="InterPro"/>
</dbReference>
<feature type="domain" description="GGDEF" evidence="4">
    <location>
        <begin position="770"/>
        <end position="902"/>
    </location>
</feature>
<keyword evidence="6" id="KW-1185">Reference proteome</keyword>
<feature type="compositionally biased region" description="Polar residues" evidence="1">
    <location>
        <begin position="211"/>
        <end position="225"/>
    </location>
</feature>
<evidence type="ECO:0000313" key="5">
    <source>
        <dbReference type="EMBL" id="GHH80569.1"/>
    </source>
</evidence>
<feature type="transmembrane region" description="Helical" evidence="2">
    <location>
        <begin position="615"/>
        <end position="635"/>
    </location>
</feature>
<feature type="transmembrane region" description="Helical" evidence="2">
    <location>
        <begin position="655"/>
        <end position="673"/>
    </location>
</feature>
<feature type="compositionally biased region" description="Basic and acidic residues" evidence="1">
    <location>
        <begin position="306"/>
        <end position="315"/>
    </location>
</feature>